<proteinExistence type="predicted"/>
<evidence type="ECO:0000313" key="2">
    <source>
        <dbReference type="EMBL" id="QWQ31290.1"/>
    </source>
</evidence>
<reference evidence="2" key="1">
    <citation type="submission" date="2021-06" db="EMBL/GenBank/DDBJ databases">
        <title>An adapted protocol for Saccharibacteria cultivation: two new species join this phylum of Candidate Phyla Radiations.</title>
        <authorList>
            <person name="Ibrahim A."/>
            <person name="Maatouk M."/>
            <person name="Raoult D."/>
            <person name="Bittar F."/>
        </authorList>
    </citation>
    <scope>NUCLEOTIDE SEQUENCE</scope>
    <source>
        <strain evidence="2">IHU2</strain>
    </source>
</reference>
<organism evidence="2 3">
    <name type="scientific">Candidatus Minimicrobia vallesae</name>
    <dbReference type="NCBI Taxonomy" id="2841264"/>
    <lineage>
        <taxon>Bacteria</taxon>
        <taxon>Candidatus Saccharimonadota</taxon>
        <taxon>Candidatus Saccharimonadota incertae sedis</taxon>
        <taxon>Candidatus Minimicrobia</taxon>
    </lineage>
</organism>
<dbReference type="NCBIfam" id="TIGR02532">
    <property type="entry name" value="IV_pilin_GFxxxE"/>
    <property type="match status" value="1"/>
</dbReference>
<dbReference type="AlphaFoldDB" id="A0A8F1M9J8"/>
<dbReference type="SUPFAM" id="SSF54523">
    <property type="entry name" value="Pili subunits"/>
    <property type="match status" value="1"/>
</dbReference>
<evidence type="ECO:0000313" key="3">
    <source>
        <dbReference type="Proteomes" id="UP000677117"/>
    </source>
</evidence>
<keyword evidence="1" id="KW-1133">Transmembrane helix</keyword>
<keyword evidence="3" id="KW-1185">Reference proteome</keyword>
<sequence>MNRGTGGYTIVEVAVVVVVVSILASIAFVGGGRFLNLTKDQEQRADVSELSLRLERYYKYKNVSSIGHEYPSCADFIKGFSSIVGGDSLKKEMIKCSRSDWAGGNNGELLYEAANIDDGDCTKPTSGPITDVAAATCVKYNIIYKEFSTGSEKRVNSIWRD</sequence>
<gene>
    <name evidence="2" type="ORF">KOY49_03890</name>
</gene>
<keyword evidence="1" id="KW-0472">Membrane</keyword>
<dbReference type="InterPro" id="IPR045584">
    <property type="entry name" value="Pilin-like"/>
</dbReference>
<dbReference type="RefSeq" id="WP_232736086.1">
    <property type="nucleotide sequence ID" value="NZ_CP076459.1"/>
</dbReference>
<dbReference type="Proteomes" id="UP000677117">
    <property type="component" value="Chromosome"/>
</dbReference>
<protein>
    <submittedName>
        <fullName evidence="2">Prepilin-type N-terminal cleavage/methylation domain-containing protein</fullName>
    </submittedName>
</protein>
<dbReference type="EMBL" id="CP076459">
    <property type="protein sequence ID" value="QWQ31290.1"/>
    <property type="molecule type" value="Genomic_DNA"/>
</dbReference>
<name>A0A8F1M9J8_9BACT</name>
<dbReference type="Gene3D" id="3.30.700.10">
    <property type="entry name" value="Glycoprotein, Type 4 Pilin"/>
    <property type="match status" value="1"/>
</dbReference>
<dbReference type="InterPro" id="IPR012902">
    <property type="entry name" value="N_methyl_site"/>
</dbReference>
<keyword evidence="1" id="KW-0812">Transmembrane</keyword>
<feature type="transmembrane region" description="Helical" evidence="1">
    <location>
        <begin position="6"/>
        <end position="29"/>
    </location>
</feature>
<dbReference type="KEGG" id="mvl:KOY49_03890"/>
<accession>A0A8F1M9J8</accession>
<evidence type="ECO:0000256" key="1">
    <source>
        <dbReference type="SAM" id="Phobius"/>
    </source>
</evidence>